<reference evidence="2" key="1">
    <citation type="submission" date="2021-02" db="EMBL/GenBank/DDBJ databases">
        <authorList>
            <person name="Dougan E. K."/>
            <person name="Rhodes N."/>
            <person name="Thang M."/>
            <person name="Chan C."/>
        </authorList>
    </citation>
    <scope>NUCLEOTIDE SEQUENCE</scope>
</reference>
<dbReference type="EMBL" id="CAJNNW010032538">
    <property type="protein sequence ID" value="CAE8713899.1"/>
    <property type="molecule type" value="Genomic_DNA"/>
</dbReference>
<dbReference type="AlphaFoldDB" id="A0A813HAR8"/>
<dbReference type="PROSITE" id="PS50829">
    <property type="entry name" value="GYF"/>
    <property type="match status" value="1"/>
</dbReference>
<sequence>AIPPGLQQMLAASGGGVQGLPGMRQQAAPKAFQPPGGNLSSLYKATPGGRPTLLGGSGQVQLPESNIAAGVGGMNFPGAGPAAARFPGMGMPGNGMMAGSMAAMTASMAAAMTASAAMGPGGSLGSTFPAHGGFAAEPERGQSDPNVEEVAAVEERQWFYKDGSGATQGPFTSSMMSSWSRSGHFPPETLVRAGDETEFSELGNGMRLIMSSLSEN</sequence>
<name>A0A813HAR8_POLGL</name>
<comment type="caution">
    <text evidence="2">The sequence shown here is derived from an EMBL/GenBank/DDBJ whole genome shotgun (WGS) entry which is preliminary data.</text>
</comment>
<dbReference type="EMBL" id="CAJNNV010031103">
    <property type="protein sequence ID" value="CAE8634662.1"/>
    <property type="molecule type" value="Genomic_DNA"/>
</dbReference>
<evidence type="ECO:0000313" key="3">
    <source>
        <dbReference type="EMBL" id="CAE8713899.1"/>
    </source>
</evidence>
<dbReference type="Proteomes" id="UP000626109">
    <property type="component" value="Unassembled WGS sequence"/>
</dbReference>
<feature type="non-terminal residue" evidence="2">
    <location>
        <position position="1"/>
    </location>
</feature>
<dbReference type="InterPro" id="IPR003169">
    <property type="entry name" value="GYF"/>
</dbReference>
<dbReference type="SMART" id="SM00444">
    <property type="entry name" value="GYF"/>
    <property type="match status" value="1"/>
</dbReference>
<evidence type="ECO:0000313" key="4">
    <source>
        <dbReference type="Proteomes" id="UP000654075"/>
    </source>
</evidence>
<dbReference type="Gene3D" id="3.30.1490.40">
    <property type="match status" value="1"/>
</dbReference>
<dbReference type="InterPro" id="IPR035445">
    <property type="entry name" value="GYF-like_dom_sf"/>
</dbReference>
<proteinExistence type="predicted"/>
<organism evidence="2 4">
    <name type="scientific">Polarella glacialis</name>
    <name type="common">Dinoflagellate</name>
    <dbReference type="NCBI Taxonomy" id="89957"/>
    <lineage>
        <taxon>Eukaryota</taxon>
        <taxon>Sar</taxon>
        <taxon>Alveolata</taxon>
        <taxon>Dinophyceae</taxon>
        <taxon>Suessiales</taxon>
        <taxon>Suessiaceae</taxon>
        <taxon>Polarella</taxon>
    </lineage>
</organism>
<dbReference type="Pfam" id="PF02213">
    <property type="entry name" value="GYF"/>
    <property type="match status" value="1"/>
</dbReference>
<evidence type="ECO:0000313" key="2">
    <source>
        <dbReference type="EMBL" id="CAE8634662.1"/>
    </source>
</evidence>
<dbReference type="Proteomes" id="UP000654075">
    <property type="component" value="Unassembled WGS sequence"/>
</dbReference>
<feature type="domain" description="GYF" evidence="1">
    <location>
        <begin position="155"/>
        <end position="203"/>
    </location>
</feature>
<keyword evidence="4" id="KW-1185">Reference proteome</keyword>
<dbReference type="SUPFAM" id="SSF55277">
    <property type="entry name" value="GYF domain"/>
    <property type="match status" value="1"/>
</dbReference>
<gene>
    <name evidence="2" type="ORF">PGLA1383_LOCUS50310</name>
    <name evidence="3" type="ORF">PGLA2088_LOCUS37723</name>
</gene>
<protein>
    <recommendedName>
        <fullName evidence="1">GYF domain-containing protein</fullName>
    </recommendedName>
</protein>
<evidence type="ECO:0000259" key="1">
    <source>
        <dbReference type="PROSITE" id="PS50829"/>
    </source>
</evidence>
<accession>A0A813HAR8</accession>